<evidence type="ECO:0000259" key="1">
    <source>
        <dbReference type="Pfam" id="PF03959"/>
    </source>
</evidence>
<protein>
    <recommendedName>
        <fullName evidence="1">Serine hydrolase domain-containing protein</fullName>
    </recommendedName>
</protein>
<dbReference type="Gene3D" id="3.40.50.1820">
    <property type="entry name" value="alpha/beta hydrolase"/>
    <property type="match status" value="1"/>
</dbReference>
<feature type="domain" description="Serine hydrolase" evidence="1">
    <location>
        <begin position="11"/>
        <end position="205"/>
    </location>
</feature>
<dbReference type="PANTHER" id="PTHR22778">
    <property type="entry name" value="OVARIAN CANCER GENE-2 PROTEIN-RELATED"/>
    <property type="match status" value="1"/>
</dbReference>
<gene>
    <name evidence="2" type="ORF">GOP47_0020544</name>
</gene>
<evidence type="ECO:0000313" key="3">
    <source>
        <dbReference type="Proteomes" id="UP000886520"/>
    </source>
</evidence>
<evidence type="ECO:0000313" key="2">
    <source>
        <dbReference type="EMBL" id="KAI5063874.1"/>
    </source>
</evidence>
<keyword evidence="3" id="KW-1185">Reference proteome</keyword>
<dbReference type="EMBL" id="JABFUD020000020">
    <property type="protein sequence ID" value="KAI5063874.1"/>
    <property type="molecule type" value="Genomic_DNA"/>
</dbReference>
<dbReference type="InterPro" id="IPR029058">
    <property type="entry name" value="AB_hydrolase_fold"/>
</dbReference>
<dbReference type="PANTHER" id="PTHR22778:SF51">
    <property type="entry name" value="DIHYDROFOLATE REDUCTASE"/>
    <property type="match status" value="1"/>
</dbReference>
<organism evidence="2 3">
    <name type="scientific">Adiantum capillus-veneris</name>
    <name type="common">Maidenhair fern</name>
    <dbReference type="NCBI Taxonomy" id="13818"/>
    <lineage>
        <taxon>Eukaryota</taxon>
        <taxon>Viridiplantae</taxon>
        <taxon>Streptophyta</taxon>
        <taxon>Embryophyta</taxon>
        <taxon>Tracheophyta</taxon>
        <taxon>Polypodiopsida</taxon>
        <taxon>Polypodiidae</taxon>
        <taxon>Polypodiales</taxon>
        <taxon>Pteridineae</taxon>
        <taxon>Pteridaceae</taxon>
        <taxon>Vittarioideae</taxon>
        <taxon>Adiantum</taxon>
    </lineage>
</organism>
<sequence>MSPPLASPSQSQKLRVLCLHGFRTSGIIMETQMRKLDRTALDLLDMTFLDAPYPAEGKSDVEGIFPPPYYEWFQFTKTDTGAIFRHLKECIQFISDFMEKHGPFDGIVGFSQGAFLSAALAGMQEQGLALTSVPQLRFVIVISGGVLDGEHEWRDCYSEPIKCPSLHFIGTRDFLQPRNEELLLKFANPIVIRHEARHTVPRLDEKAVLPMKTFLERILSVHEEDEDGEHVILSTVKEQEGHVPEHSTATWTYTSCAALA</sequence>
<dbReference type="Proteomes" id="UP000886520">
    <property type="component" value="Chromosome 20"/>
</dbReference>
<dbReference type="InterPro" id="IPR005645">
    <property type="entry name" value="FSH-like_dom"/>
</dbReference>
<dbReference type="OrthoDB" id="414698at2759"/>
<dbReference type="Pfam" id="PF03959">
    <property type="entry name" value="FSH1"/>
    <property type="match status" value="1"/>
</dbReference>
<dbReference type="AlphaFoldDB" id="A0A9D4U9B0"/>
<name>A0A9D4U9B0_ADICA</name>
<accession>A0A9D4U9B0</accession>
<comment type="caution">
    <text evidence="2">The sequence shown here is derived from an EMBL/GenBank/DDBJ whole genome shotgun (WGS) entry which is preliminary data.</text>
</comment>
<reference evidence="2" key="1">
    <citation type="submission" date="2021-01" db="EMBL/GenBank/DDBJ databases">
        <title>Adiantum capillus-veneris genome.</title>
        <authorList>
            <person name="Fang Y."/>
            <person name="Liao Q."/>
        </authorList>
    </citation>
    <scope>NUCLEOTIDE SEQUENCE</scope>
    <source>
        <strain evidence="2">H3</strain>
        <tissue evidence="2">Leaf</tissue>
    </source>
</reference>
<dbReference type="SUPFAM" id="SSF53474">
    <property type="entry name" value="alpha/beta-Hydrolases"/>
    <property type="match status" value="1"/>
</dbReference>
<proteinExistence type="predicted"/>